<proteinExistence type="predicted"/>
<keyword evidence="1" id="KW-0812">Transmembrane</keyword>
<keyword evidence="1" id="KW-0472">Membrane</keyword>
<dbReference type="EMBL" id="JBHSJB010000011">
    <property type="protein sequence ID" value="MFC5054958.1"/>
    <property type="molecule type" value="Genomic_DNA"/>
</dbReference>
<dbReference type="Proteomes" id="UP001595833">
    <property type="component" value="Unassembled WGS sequence"/>
</dbReference>
<feature type="transmembrane region" description="Helical" evidence="1">
    <location>
        <begin position="63"/>
        <end position="96"/>
    </location>
</feature>
<evidence type="ECO:0000313" key="3">
    <source>
        <dbReference type="Proteomes" id="UP001595833"/>
    </source>
</evidence>
<keyword evidence="3" id="KW-1185">Reference proteome</keyword>
<feature type="transmembrane region" description="Helical" evidence="1">
    <location>
        <begin position="36"/>
        <end position="56"/>
    </location>
</feature>
<organism evidence="2 3">
    <name type="scientific">Saccharothrix xinjiangensis</name>
    <dbReference type="NCBI Taxonomy" id="204798"/>
    <lineage>
        <taxon>Bacteria</taxon>
        <taxon>Bacillati</taxon>
        <taxon>Actinomycetota</taxon>
        <taxon>Actinomycetes</taxon>
        <taxon>Pseudonocardiales</taxon>
        <taxon>Pseudonocardiaceae</taxon>
        <taxon>Saccharothrix</taxon>
    </lineage>
</organism>
<reference evidence="3" key="1">
    <citation type="journal article" date="2019" name="Int. J. Syst. Evol. Microbiol.">
        <title>The Global Catalogue of Microorganisms (GCM) 10K type strain sequencing project: providing services to taxonomists for standard genome sequencing and annotation.</title>
        <authorList>
            <consortium name="The Broad Institute Genomics Platform"/>
            <consortium name="The Broad Institute Genome Sequencing Center for Infectious Disease"/>
            <person name="Wu L."/>
            <person name="Ma J."/>
        </authorList>
    </citation>
    <scope>NUCLEOTIDE SEQUENCE [LARGE SCALE GENOMIC DNA]</scope>
    <source>
        <strain evidence="3">KCTC 12848</strain>
    </source>
</reference>
<comment type="caution">
    <text evidence="2">The sequence shown here is derived from an EMBL/GenBank/DDBJ whole genome shotgun (WGS) entry which is preliminary data.</text>
</comment>
<evidence type="ECO:0000256" key="1">
    <source>
        <dbReference type="SAM" id="Phobius"/>
    </source>
</evidence>
<accession>A0ABV9XY97</accession>
<keyword evidence="1" id="KW-1133">Transmembrane helix</keyword>
<protein>
    <submittedName>
        <fullName evidence="2">Uncharacterized protein</fullName>
    </submittedName>
</protein>
<evidence type="ECO:0000313" key="2">
    <source>
        <dbReference type="EMBL" id="MFC5054958.1"/>
    </source>
</evidence>
<sequence>MRGAGTEGAGVGSAGVEAGGVDTEPRFELRAGLPGWVLRAAIAVTGGAVAAVLAGVGVEAPALALYLVLAVAAAAIPASAAAALLIAYPAAAVVFATDGTPWPAVLALVVLLHLVHVLCAYAAVVPLASRVHPEALAAPARRFVLVQLSVFALAGLVALVPGGRTAVPVEVVGLACAVGLVLVAVLLLRRGS</sequence>
<feature type="transmembrane region" description="Helical" evidence="1">
    <location>
        <begin position="102"/>
        <end position="128"/>
    </location>
</feature>
<feature type="transmembrane region" description="Helical" evidence="1">
    <location>
        <begin position="140"/>
        <end position="160"/>
    </location>
</feature>
<gene>
    <name evidence="2" type="ORF">ACFPFM_14470</name>
</gene>
<name>A0ABV9XY97_9PSEU</name>
<dbReference type="RefSeq" id="WP_344033736.1">
    <property type="nucleotide sequence ID" value="NZ_BAAAKE010000001.1"/>
</dbReference>
<feature type="transmembrane region" description="Helical" evidence="1">
    <location>
        <begin position="166"/>
        <end position="188"/>
    </location>
</feature>